<keyword evidence="1" id="KW-0479">Metal-binding</keyword>
<comment type="caution">
    <text evidence="3">The sequence shown here is derived from an EMBL/GenBank/DDBJ whole genome shotgun (WGS) entry which is preliminary data.</text>
</comment>
<evidence type="ECO:0000313" key="3">
    <source>
        <dbReference type="EMBL" id="TQV78773.1"/>
    </source>
</evidence>
<organism evidence="3 4">
    <name type="scientific">Exilibacterium tricleocarpae</name>
    <dbReference type="NCBI Taxonomy" id="2591008"/>
    <lineage>
        <taxon>Bacteria</taxon>
        <taxon>Pseudomonadati</taxon>
        <taxon>Pseudomonadota</taxon>
        <taxon>Gammaproteobacteria</taxon>
        <taxon>Cellvibrionales</taxon>
        <taxon>Cellvibrionaceae</taxon>
        <taxon>Exilibacterium</taxon>
    </lineage>
</organism>
<evidence type="ECO:0000259" key="2">
    <source>
        <dbReference type="PROSITE" id="PS51819"/>
    </source>
</evidence>
<protein>
    <submittedName>
        <fullName evidence="3">VOC family protein</fullName>
    </submittedName>
</protein>
<dbReference type="InterPro" id="IPR037523">
    <property type="entry name" value="VOC_core"/>
</dbReference>
<sequence length="347" mass="37934">MRNILLALLSVMTLAGCSSGEPGRPDDAVVRGVHYVGVAVSDIERSANFYREIADLESVENGEFHHHPVIDALVDRTGAKASTKLMRSVNAQLRLMEFENPSAAAVSAGQVEVYGPGIAHLCFQVNKETKSYQRFLEAGGVAIGDREMAQLNPASPVSYAYGRDFDQAIIEIEHVNFEALDLDTPPENDYRIRHISLATPDVDRAAKFYSILLQEENPRRVGNWFPVSGEKVDMVSGLPGSKLKFAWFQVRNLELEIIQYVSHPTELADAPRPADAHGYNMIVFDVVDLDAASERLIAAGGTVVVEDKPMDGGKVMFGRDPDGNLLGFQQLPDDSVLSSQNFSGNGT</sequence>
<dbReference type="PROSITE" id="PS51819">
    <property type="entry name" value="VOC"/>
    <property type="match status" value="2"/>
</dbReference>
<proteinExistence type="predicted"/>
<reference evidence="3 4" key="1">
    <citation type="submission" date="2019-06" db="EMBL/GenBank/DDBJ databases">
        <title>Whole genome sequence for Cellvibrionaceae sp. R142.</title>
        <authorList>
            <person name="Wang G."/>
        </authorList>
    </citation>
    <scope>NUCLEOTIDE SEQUENCE [LARGE SCALE GENOMIC DNA]</scope>
    <source>
        <strain evidence="3 4">R142</strain>
    </source>
</reference>
<dbReference type="EMBL" id="VHSG01000012">
    <property type="protein sequence ID" value="TQV78773.1"/>
    <property type="molecule type" value="Genomic_DNA"/>
</dbReference>
<evidence type="ECO:0000313" key="4">
    <source>
        <dbReference type="Proteomes" id="UP000319732"/>
    </source>
</evidence>
<dbReference type="GO" id="GO:0046872">
    <property type="term" value="F:metal ion binding"/>
    <property type="evidence" value="ECO:0007669"/>
    <property type="project" value="UniProtKB-KW"/>
</dbReference>
<dbReference type="GO" id="GO:0004493">
    <property type="term" value="F:methylmalonyl-CoA epimerase activity"/>
    <property type="evidence" value="ECO:0007669"/>
    <property type="project" value="TreeGrafter"/>
</dbReference>
<dbReference type="RefSeq" id="WP_142904608.1">
    <property type="nucleotide sequence ID" value="NZ_ML660093.1"/>
</dbReference>
<dbReference type="Pfam" id="PF00903">
    <property type="entry name" value="Glyoxalase"/>
    <property type="match status" value="2"/>
</dbReference>
<feature type="domain" description="VOC" evidence="2">
    <location>
        <begin position="191"/>
        <end position="331"/>
    </location>
</feature>
<dbReference type="GO" id="GO:0046491">
    <property type="term" value="P:L-methylmalonyl-CoA metabolic process"/>
    <property type="evidence" value="ECO:0007669"/>
    <property type="project" value="TreeGrafter"/>
</dbReference>
<keyword evidence="4" id="KW-1185">Reference proteome</keyword>
<dbReference type="PROSITE" id="PS51257">
    <property type="entry name" value="PROKAR_LIPOPROTEIN"/>
    <property type="match status" value="1"/>
</dbReference>
<dbReference type="PANTHER" id="PTHR43048">
    <property type="entry name" value="METHYLMALONYL-COA EPIMERASE"/>
    <property type="match status" value="1"/>
</dbReference>
<dbReference type="InterPro" id="IPR029068">
    <property type="entry name" value="Glyas_Bleomycin-R_OHBP_Dase"/>
</dbReference>
<dbReference type="InterPro" id="IPR051785">
    <property type="entry name" value="MMCE/EMCE_epimerase"/>
</dbReference>
<dbReference type="Gene3D" id="3.10.180.10">
    <property type="entry name" value="2,3-Dihydroxybiphenyl 1,2-Dioxygenase, domain 1"/>
    <property type="match status" value="2"/>
</dbReference>
<dbReference type="AlphaFoldDB" id="A0A545TNH2"/>
<dbReference type="PANTHER" id="PTHR43048:SF3">
    <property type="entry name" value="METHYLMALONYL-COA EPIMERASE, MITOCHONDRIAL"/>
    <property type="match status" value="1"/>
</dbReference>
<dbReference type="InterPro" id="IPR004360">
    <property type="entry name" value="Glyas_Fos-R_dOase_dom"/>
</dbReference>
<dbReference type="SUPFAM" id="SSF54593">
    <property type="entry name" value="Glyoxalase/Bleomycin resistance protein/Dihydroxybiphenyl dioxygenase"/>
    <property type="match status" value="2"/>
</dbReference>
<evidence type="ECO:0000256" key="1">
    <source>
        <dbReference type="ARBA" id="ARBA00022723"/>
    </source>
</evidence>
<gene>
    <name evidence="3" type="ORF">FKG94_12185</name>
</gene>
<dbReference type="Proteomes" id="UP000319732">
    <property type="component" value="Unassembled WGS sequence"/>
</dbReference>
<accession>A0A545TNH2</accession>
<name>A0A545TNH2_9GAMM</name>
<feature type="domain" description="VOC" evidence="2">
    <location>
        <begin position="32"/>
        <end position="175"/>
    </location>
</feature>
<dbReference type="OrthoDB" id="9795618at2"/>